<dbReference type="Proteomes" id="UP000298324">
    <property type="component" value="Unassembled WGS sequence"/>
</dbReference>
<keyword evidence="2" id="KW-1185">Reference proteome</keyword>
<organism evidence="1 2">
    <name type="scientific">Pelotomaculum schinkii</name>
    <dbReference type="NCBI Taxonomy" id="78350"/>
    <lineage>
        <taxon>Bacteria</taxon>
        <taxon>Bacillati</taxon>
        <taxon>Bacillota</taxon>
        <taxon>Clostridia</taxon>
        <taxon>Eubacteriales</taxon>
        <taxon>Desulfotomaculaceae</taxon>
        <taxon>Pelotomaculum</taxon>
    </lineage>
</organism>
<protein>
    <submittedName>
        <fullName evidence="1">Uncharacterized protein</fullName>
    </submittedName>
</protein>
<gene>
    <name evidence="1" type="ORF">Psch_01547</name>
</gene>
<reference evidence="1 2" key="1">
    <citation type="journal article" date="2018" name="Environ. Microbiol.">
        <title>Novel energy conservation strategies and behaviour of Pelotomaculum schinkii driving syntrophic propionate catabolism.</title>
        <authorList>
            <person name="Hidalgo-Ahumada C.A.P."/>
            <person name="Nobu M.K."/>
            <person name="Narihiro T."/>
            <person name="Tamaki H."/>
            <person name="Liu W.T."/>
            <person name="Kamagata Y."/>
            <person name="Stams A.J.M."/>
            <person name="Imachi H."/>
            <person name="Sousa D.Z."/>
        </authorList>
    </citation>
    <scope>NUCLEOTIDE SEQUENCE [LARGE SCALE GENOMIC DNA]</scope>
    <source>
        <strain evidence="1 2">HH</strain>
    </source>
</reference>
<proteinExistence type="predicted"/>
<evidence type="ECO:0000313" key="1">
    <source>
        <dbReference type="EMBL" id="TEB07992.1"/>
    </source>
</evidence>
<dbReference type="AlphaFoldDB" id="A0A4Y7RH15"/>
<accession>A0A4Y7RH15</accession>
<name>A0A4Y7RH15_9FIRM</name>
<comment type="caution">
    <text evidence="1">The sequence shown here is derived from an EMBL/GenBank/DDBJ whole genome shotgun (WGS) entry which is preliminary data.</text>
</comment>
<sequence length="36" mass="3895">MTGELINEILAGIGLELLEEDTRQGNAGREIPVSQK</sequence>
<dbReference type="EMBL" id="QFGA01000001">
    <property type="protein sequence ID" value="TEB07992.1"/>
    <property type="molecule type" value="Genomic_DNA"/>
</dbReference>
<evidence type="ECO:0000313" key="2">
    <source>
        <dbReference type="Proteomes" id="UP000298324"/>
    </source>
</evidence>